<protein>
    <submittedName>
        <fullName evidence="1">3323_t:CDS:1</fullName>
    </submittedName>
</protein>
<dbReference type="EMBL" id="CAJVPW010012683">
    <property type="protein sequence ID" value="CAG8637859.1"/>
    <property type="molecule type" value="Genomic_DNA"/>
</dbReference>
<organism evidence="1 2">
    <name type="scientific">Cetraspora pellucida</name>
    <dbReference type="NCBI Taxonomy" id="1433469"/>
    <lineage>
        <taxon>Eukaryota</taxon>
        <taxon>Fungi</taxon>
        <taxon>Fungi incertae sedis</taxon>
        <taxon>Mucoromycota</taxon>
        <taxon>Glomeromycotina</taxon>
        <taxon>Glomeromycetes</taxon>
        <taxon>Diversisporales</taxon>
        <taxon>Gigasporaceae</taxon>
        <taxon>Cetraspora</taxon>
    </lineage>
</organism>
<gene>
    <name evidence="1" type="ORF">SPELUC_LOCUS8453</name>
</gene>
<keyword evidence="2" id="KW-1185">Reference proteome</keyword>
<reference evidence="1" key="1">
    <citation type="submission" date="2021-06" db="EMBL/GenBank/DDBJ databases">
        <authorList>
            <person name="Kallberg Y."/>
            <person name="Tangrot J."/>
            <person name="Rosling A."/>
        </authorList>
    </citation>
    <scope>NUCLEOTIDE SEQUENCE</scope>
    <source>
        <strain evidence="1">28 12/20/2015</strain>
    </source>
</reference>
<proteinExistence type="predicted"/>
<sequence length="98" mass="11684">MVEYINKSNKSIRCFSCRTLGRKCQFTKNDNKCDVCIRRNINCIRVHPKNFKQEIIKLTDCVKSHKSRILALEKRVNKLEKNEHLIKQNISQLYTIME</sequence>
<name>A0ACA9N9R0_9GLOM</name>
<dbReference type="Proteomes" id="UP000789366">
    <property type="component" value="Unassembled WGS sequence"/>
</dbReference>
<evidence type="ECO:0000313" key="1">
    <source>
        <dbReference type="EMBL" id="CAG8637859.1"/>
    </source>
</evidence>
<accession>A0ACA9N9R0</accession>
<comment type="caution">
    <text evidence="1">The sequence shown here is derived from an EMBL/GenBank/DDBJ whole genome shotgun (WGS) entry which is preliminary data.</text>
</comment>
<feature type="non-terminal residue" evidence="1">
    <location>
        <position position="98"/>
    </location>
</feature>
<evidence type="ECO:0000313" key="2">
    <source>
        <dbReference type="Proteomes" id="UP000789366"/>
    </source>
</evidence>